<sequence length="422" mass="47085">MKQKEFENSFKRKLQVLTVKKIGCVWECDQHKCQPQDLDLLKGYKIKCFTTSPINLDELPPSKPLNTTSNNDQPKAPKNGVPEEAMPDLIRLLHGSPHSSQRLVKEFQVYWEYKNTIGCAPNHGPLPLNTLDTRVSGSNITQEESQKFLPPSNASSPSLPKPSLVIQSPSSQKISASPSQSRVAGVDLLSQMDKGPFWISKSQLTKKIKEIGAYGRKETLNRSCWFVLDATFEKYSLDPKNYPLPARWGYITQVPDIYLGEIPVAPTTPNSSSNNQENPQMKIGKFAHKVSAEDLLEKSILKCMQEKAKQESQPEPSTSLHKFTTKVSADELLEISRQKSMLEQESKKSRRVELTTLALKSQDEENVDPDSSSQPPPSFGVPSHSAFKSFFKMSDSVPEAKKSALLPNKTEDTKPVTNVDSA</sequence>
<evidence type="ECO:0000259" key="2">
    <source>
        <dbReference type="Pfam" id="PF15539"/>
    </source>
</evidence>
<dbReference type="GeneID" id="101242947"/>
<evidence type="ECO:0000313" key="3">
    <source>
        <dbReference type="Ensembl" id="ENSCINP00000018175.3"/>
    </source>
</evidence>
<dbReference type="InterPro" id="IPR029105">
    <property type="entry name" value="CAF1-p150_C2"/>
</dbReference>
<feature type="region of interest" description="Disordered" evidence="1">
    <location>
        <begin position="139"/>
        <end position="179"/>
    </location>
</feature>
<feature type="region of interest" description="Disordered" evidence="1">
    <location>
        <begin position="357"/>
        <end position="385"/>
    </location>
</feature>
<dbReference type="KEGG" id="cin:101242947"/>
<evidence type="ECO:0000313" key="4">
    <source>
        <dbReference type="Proteomes" id="UP000008144"/>
    </source>
</evidence>
<accession>A0A1W2WPF1</accession>
<reference evidence="3" key="2">
    <citation type="journal article" date="2008" name="Genome Biol.">
        <title>Improved genome assembly and evidence-based global gene model set for the chordate Ciona intestinalis: new insight into intron and operon populations.</title>
        <authorList>
            <person name="Satou Y."/>
            <person name="Mineta K."/>
            <person name="Ogasawara M."/>
            <person name="Sasakura Y."/>
            <person name="Shoguchi E."/>
            <person name="Ueno K."/>
            <person name="Yamada L."/>
            <person name="Matsumoto J."/>
            <person name="Wasserscheid J."/>
            <person name="Dewar K."/>
            <person name="Wiley G.B."/>
            <person name="Macmil S.L."/>
            <person name="Roe B.A."/>
            <person name="Zeller R.W."/>
            <person name="Hastings K.E."/>
            <person name="Lemaire P."/>
            <person name="Lindquist E."/>
            <person name="Endo T."/>
            <person name="Hotta K."/>
            <person name="Inaba K."/>
        </authorList>
    </citation>
    <scope>NUCLEOTIDE SEQUENCE [LARGE SCALE GENOMIC DNA]</scope>
    <source>
        <strain evidence="3">wild type</strain>
    </source>
</reference>
<feature type="region of interest" description="Disordered" evidence="1">
    <location>
        <begin position="59"/>
        <end position="82"/>
    </location>
</feature>
<dbReference type="STRING" id="7719.ENSCINP00000018175"/>
<name>F6Q632_CIOIN</name>
<dbReference type="OrthoDB" id="79480at2759"/>
<dbReference type="AlphaFoldDB" id="F6Q632"/>
<evidence type="ECO:0000256" key="1">
    <source>
        <dbReference type="SAM" id="MobiDB-lite"/>
    </source>
</evidence>
<reference evidence="4" key="1">
    <citation type="journal article" date="2002" name="Science">
        <title>The draft genome of Ciona intestinalis: insights into chordate and vertebrate origins.</title>
        <authorList>
            <person name="Dehal P."/>
            <person name="Satou Y."/>
            <person name="Campbell R.K."/>
            <person name="Chapman J."/>
            <person name="Degnan B."/>
            <person name="De Tomaso A."/>
            <person name="Davidson B."/>
            <person name="Di Gregorio A."/>
            <person name="Gelpke M."/>
            <person name="Goodstein D.M."/>
            <person name="Harafuji N."/>
            <person name="Hastings K.E."/>
            <person name="Ho I."/>
            <person name="Hotta K."/>
            <person name="Huang W."/>
            <person name="Kawashima T."/>
            <person name="Lemaire P."/>
            <person name="Martinez D."/>
            <person name="Meinertzhagen I.A."/>
            <person name="Necula S."/>
            <person name="Nonaka M."/>
            <person name="Putnam N."/>
            <person name="Rash S."/>
            <person name="Saiga H."/>
            <person name="Satake M."/>
            <person name="Terry A."/>
            <person name="Yamada L."/>
            <person name="Wang H.G."/>
            <person name="Awazu S."/>
            <person name="Azumi K."/>
            <person name="Boore J."/>
            <person name="Branno M."/>
            <person name="Chin-Bow S."/>
            <person name="DeSantis R."/>
            <person name="Doyle S."/>
            <person name="Francino P."/>
            <person name="Keys D.N."/>
            <person name="Haga S."/>
            <person name="Hayashi H."/>
            <person name="Hino K."/>
            <person name="Imai K.S."/>
            <person name="Inaba K."/>
            <person name="Kano S."/>
            <person name="Kobayashi K."/>
            <person name="Kobayashi M."/>
            <person name="Lee B.I."/>
            <person name="Makabe K.W."/>
            <person name="Manohar C."/>
            <person name="Matassi G."/>
            <person name="Medina M."/>
            <person name="Mochizuki Y."/>
            <person name="Mount S."/>
            <person name="Morishita T."/>
            <person name="Miura S."/>
            <person name="Nakayama A."/>
            <person name="Nishizaka S."/>
            <person name="Nomoto H."/>
            <person name="Ohta F."/>
            <person name="Oishi K."/>
            <person name="Rigoutsos I."/>
            <person name="Sano M."/>
            <person name="Sasaki A."/>
            <person name="Sasakura Y."/>
            <person name="Shoguchi E."/>
            <person name="Shin-i T."/>
            <person name="Spagnuolo A."/>
            <person name="Stainier D."/>
            <person name="Suzuki M.M."/>
            <person name="Tassy O."/>
            <person name="Takatori N."/>
            <person name="Tokuoka M."/>
            <person name="Yagi K."/>
            <person name="Yoshizaki F."/>
            <person name="Wada S."/>
            <person name="Zhang C."/>
            <person name="Hyatt P.D."/>
            <person name="Larimer F."/>
            <person name="Detter C."/>
            <person name="Doggett N."/>
            <person name="Glavina T."/>
            <person name="Hawkins T."/>
            <person name="Richardson P."/>
            <person name="Lucas S."/>
            <person name="Kohara Y."/>
            <person name="Levine M."/>
            <person name="Satoh N."/>
            <person name="Rokhsar D.S."/>
        </authorList>
    </citation>
    <scope>NUCLEOTIDE SEQUENCE [LARGE SCALE GENOMIC DNA]</scope>
</reference>
<reference evidence="3" key="3">
    <citation type="submission" date="2025-08" db="UniProtKB">
        <authorList>
            <consortium name="Ensembl"/>
        </authorList>
    </citation>
    <scope>IDENTIFICATION</scope>
</reference>
<organism evidence="3 4">
    <name type="scientific">Ciona intestinalis</name>
    <name type="common">Transparent sea squirt</name>
    <name type="synonym">Ascidia intestinalis</name>
    <dbReference type="NCBI Taxonomy" id="7719"/>
    <lineage>
        <taxon>Eukaryota</taxon>
        <taxon>Metazoa</taxon>
        <taxon>Chordata</taxon>
        <taxon>Tunicata</taxon>
        <taxon>Ascidiacea</taxon>
        <taxon>Phlebobranchia</taxon>
        <taxon>Cionidae</taxon>
        <taxon>Ciona</taxon>
    </lineage>
</organism>
<protein>
    <recommendedName>
        <fullName evidence="2">Chromatin assembly factor 1 subunit p150 C-terminal domain-containing protein</fullName>
    </recommendedName>
</protein>
<dbReference type="EMBL" id="EAAA01001884">
    <property type="status" value="NOT_ANNOTATED_CDS"/>
    <property type="molecule type" value="Genomic_DNA"/>
</dbReference>
<accession>F6Q632</accession>
<dbReference type="HOGENOM" id="CLU_650452_0_0_1"/>
<keyword evidence="4" id="KW-1185">Reference proteome</keyword>
<dbReference type="Pfam" id="PF15539">
    <property type="entry name" value="CAF1-p150_C2"/>
    <property type="match status" value="1"/>
</dbReference>
<dbReference type="GeneTree" id="ENSGT00440000034888"/>
<proteinExistence type="predicted"/>
<dbReference type="Proteomes" id="UP000008144">
    <property type="component" value="Chromosome 4"/>
</dbReference>
<feature type="region of interest" description="Disordered" evidence="1">
    <location>
        <begin position="401"/>
        <end position="422"/>
    </location>
</feature>
<feature type="compositionally biased region" description="Low complexity" evidence="1">
    <location>
        <begin position="149"/>
        <end position="179"/>
    </location>
</feature>
<feature type="compositionally biased region" description="Polar residues" evidence="1">
    <location>
        <begin position="64"/>
        <end position="73"/>
    </location>
</feature>
<feature type="domain" description="Chromatin assembly factor 1 subunit p150 C-terminal" evidence="2">
    <location>
        <begin position="12"/>
        <end position="109"/>
    </location>
</feature>
<reference evidence="3" key="4">
    <citation type="submission" date="2025-09" db="UniProtKB">
        <authorList>
            <consortium name="Ensembl"/>
        </authorList>
    </citation>
    <scope>IDENTIFICATION</scope>
</reference>
<dbReference type="Ensembl" id="ENSCINT00000018175.3">
    <property type="protein sequence ID" value="ENSCINP00000018175.3"/>
    <property type="gene ID" value="ENSCING00000008952.3"/>
</dbReference>
<dbReference type="InParanoid" id="F6Q632"/>